<dbReference type="GO" id="GO:0006874">
    <property type="term" value="P:intracellular calcium ion homeostasis"/>
    <property type="evidence" value="ECO:0007669"/>
    <property type="project" value="TreeGrafter"/>
</dbReference>
<feature type="domain" description="Sodium/calcium exchanger membrane region" evidence="12">
    <location>
        <begin position="326"/>
        <end position="468"/>
    </location>
</feature>
<dbReference type="GO" id="GO:0000329">
    <property type="term" value="C:fungal-type vacuole membrane"/>
    <property type="evidence" value="ECO:0007669"/>
    <property type="project" value="TreeGrafter"/>
</dbReference>
<keyword evidence="14" id="KW-1185">Reference proteome</keyword>
<reference evidence="13 14" key="1">
    <citation type="journal article" date="2014" name="BMC Genomics">
        <title>Comparative genome sequencing reveals chemotype-specific gene clusters in the toxigenic black mold Stachybotrys.</title>
        <authorList>
            <person name="Semeiks J."/>
            <person name="Borek D."/>
            <person name="Otwinowski Z."/>
            <person name="Grishin N.V."/>
        </authorList>
    </citation>
    <scope>NUCLEOTIDE SEQUENCE [LARGE SCALE GENOMIC DNA]</scope>
    <source>
        <strain evidence="14">CBS 109288 / IBT 7711</strain>
    </source>
</reference>
<dbReference type="InterPro" id="IPR004798">
    <property type="entry name" value="CAX-like"/>
</dbReference>
<feature type="transmembrane region" description="Helical" evidence="10">
    <location>
        <begin position="164"/>
        <end position="184"/>
    </location>
</feature>
<dbReference type="EMBL" id="KL648402">
    <property type="protein sequence ID" value="KEY70867.1"/>
    <property type="molecule type" value="Genomic_DNA"/>
</dbReference>
<evidence type="ECO:0000256" key="3">
    <source>
        <dbReference type="ARBA" id="ARBA00022448"/>
    </source>
</evidence>
<evidence type="ECO:0000256" key="2">
    <source>
        <dbReference type="ARBA" id="ARBA00008170"/>
    </source>
</evidence>
<keyword evidence="4 10" id="KW-0109">Calcium transport</keyword>
<keyword evidence="9 10" id="KW-0472">Membrane</keyword>
<feature type="region of interest" description="Disordered" evidence="11">
    <location>
        <begin position="1"/>
        <end position="40"/>
    </location>
</feature>
<dbReference type="Pfam" id="PF01699">
    <property type="entry name" value="Na_Ca_ex"/>
    <property type="match status" value="2"/>
</dbReference>
<evidence type="ECO:0000256" key="11">
    <source>
        <dbReference type="SAM" id="MobiDB-lite"/>
    </source>
</evidence>
<feature type="transmembrane region" description="Helical" evidence="10">
    <location>
        <begin position="105"/>
        <end position="126"/>
    </location>
</feature>
<keyword evidence="6 10" id="KW-0106">Calcium</keyword>
<feature type="transmembrane region" description="Helical" evidence="10">
    <location>
        <begin position="426"/>
        <end position="443"/>
    </location>
</feature>
<feature type="transmembrane region" description="Helical" evidence="10">
    <location>
        <begin position="132"/>
        <end position="152"/>
    </location>
</feature>
<comment type="function">
    <text evidence="10">Has a role in promoting intracellular calcium ion sequestration via the exchange of calcium ions for hydrogen ions across the vacuolar membrane. Involved also in manganese ion homeostasis via its uptake into the vacuole.</text>
</comment>
<organism evidence="13 14">
    <name type="scientific">Stachybotrys chartarum (strain CBS 109288 / IBT 7711)</name>
    <name type="common">Toxic black mold</name>
    <name type="synonym">Stilbospora chartarum</name>
    <dbReference type="NCBI Taxonomy" id="1280523"/>
    <lineage>
        <taxon>Eukaryota</taxon>
        <taxon>Fungi</taxon>
        <taxon>Dikarya</taxon>
        <taxon>Ascomycota</taxon>
        <taxon>Pezizomycotina</taxon>
        <taxon>Sordariomycetes</taxon>
        <taxon>Hypocreomycetidae</taxon>
        <taxon>Hypocreales</taxon>
        <taxon>Stachybotryaceae</taxon>
        <taxon>Stachybotrys</taxon>
    </lineage>
</organism>
<comment type="similarity">
    <text evidence="2 10">Belongs to the Ca(2+):cation antiporter (CaCA) (TC 2.A.19) family.</text>
</comment>
<keyword evidence="7 10" id="KW-1133">Transmembrane helix</keyword>
<dbReference type="GO" id="GO:0015369">
    <property type="term" value="F:calcium:proton antiporter activity"/>
    <property type="evidence" value="ECO:0007669"/>
    <property type="project" value="UniProtKB-UniRule"/>
</dbReference>
<comment type="caution">
    <text evidence="10">Lacks conserved residue(s) required for the propagation of feature annotation.</text>
</comment>
<dbReference type="GO" id="GO:0012505">
    <property type="term" value="C:endomembrane system"/>
    <property type="evidence" value="ECO:0007669"/>
    <property type="project" value="UniProtKB-SubCell"/>
</dbReference>
<dbReference type="InterPro" id="IPR004837">
    <property type="entry name" value="NaCa_Exmemb"/>
</dbReference>
<feature type="transmembrane region" description="Helical" evidence="10">
    <location>
        <begin position="227"/>
        <end position="249"/>
    </location>
</feature>
<dbReference type="OrthoDB" id="1699231at2759"/>
<dbReference type="Proteomes" id="UP000028045">
    <property type="component" value="Unassembled WGS sequence"/>
</dbReference>
<evidence type="ECO:0000259" key="12">
    <source>
        <dbReference type="Pfam" id="PF01699"/>
    </source>
</evidence>
<gene>
    <name evidence="13" type="ORF">S7711_00713</name>
</gene>
<feature type="domain" description="Sodium/calcium exchanger membrane region" evidence="12">
    <location>
        <begin position="130"/>
        <end position="289"/>
    </location>
</feature>
<evidence type="ECO:0000313" key="13">
    <source>
        <dbReference type="EMBL" id="KEY70867.1"/>
    </source>
</evidence>
<keyword evidence="10" id="KW-0926">Vacuole</keyword>
<dbReference type="PANTHER" id="PTHR31503:SF14">
    <property type="entry name" value="VACUOLAR CALCIUM ION TRANSPORTER"/>
    <property type="match status" value="1"/>
</dbReference>
<evidence type="ECO:0000256" key="1">
    <source>
        <dbReference type="ARBA" id="ARBA00004127"/>
    </source>
</evidence>
<dbReference type="Gene3D" id="1.20.1420.30">
    <property type="entry name" value="NCX, central ion-binding region"/>
    <property type="match status" value="2"/>
</dbReference>
<dbReference type="HOGENOM" id="CLU_008721_1_1_1"/>
<protein>
    <recommendedName>
        <fullName evidence="10">Vacuolar calcium ion transporter</fullName>
    </recommendedName>
</protein>
<keyword evidence="5 10" id="KW-0812">Transmembrane</keyword>
<sequence>MDRRDRRDRRRHSRSSPYRNGDAYYRGHAATTSPRQPSPAAQLIRQANDTLPAPNTYGEYKRHQNNDQPFISSAGIQVKSTGESGRRGFNPMQFLRITFRSTSRASLLCNLFWPVVPAALAVRYTMEDSHTLIFILSYIAMIPPANLIGFAGQELTRKLPHVSGVLTEITCGSIVEIIMFMVLLSMDQIYVIKAAILGSILATMVLCLGFVFFVGGMHREEQTFSHAVSEAGSGLLLTAGVILTIPTAFSHGIPEASMTEYEIEDTTLQISRIISIILIVAYLVFIFFQARTHHGIYDAIFEADEARDRDGNKDLRKAKLTMTECIIALVVGIALVTIIAITLVLQIEHIIEYSHVSDAFMGLILVPLVEKIAEHLTAIDEAWDNQMNFALSAVLGATLQTALFNAPLTVIVAWGLGITMDLNFDIFNLVMLILAILTVGRFLQDQKSNYLEGFLLIVLYVAIAIAAWYFPNPEHH</sequence>
<feature type="transmembrane region" description="Helical" evidence="10">
    <location>
        <begin position="269"/>
        <end position="288"/>
    </location>
</feature>
<feature type="transmembrane region" description="Helical" evidence="10">
    <location>
        <begin position="389"/>
        <end position="414"/>
    </location>
</feature>
<keyword evidence="8 10" id="KW-0406">Ion transport</keyword>
<keyword evidence="10" id="KW-0050">Antiport</keyword>
<evidence type="ECO:0000256" key="8">
    <source>
        <dbReference type="ARBA" id="ARBA00023065"/>
    </source>
</evidence>
<evidence type="ECO:0000256" key="5">
    <source>
        <dbReference type="ARBA" id="ARBA00022692"/>
    </source>
</evidence>
<evidence type="ECO:0000256" key="7">
    <source>
        <dbReference type="ARBA" id="ARBA00022989"/>
    </source>
</evidence>
<feature type="transmembrane region" description="Helical" evidence="10">
    <location>
        <begin position="450"/>
        <end position="470"/>
    </location>
</feature>
<dbReference type="AlphaFoldDB" id="A0A084AZY8"/>
<dbReference type="InterPro" id="IPR004713">
    <property type="entry name" value="CaH_exchang"/>
</dbReference>
<proteinExistence type="inferred from homology"/>
<evidence type="ECO:0000256" key="4">
    <source>
        <dbReference type="ARBA" id="ARBA00022568"/>
    </source>
</evidence>
<accession>A0A084AZY8</accession>
<feature type="transmembrane region" description="Helical" evidence="10">
    <location>
        <begin position="325"/>
        <end position="347"/>
    </location>
</feature>
<comment type="subcellular location">
    <subcellularLocation>
        <location evidence="1">Endomembrane system</location>
        <topology evidence="1">Multi-pass membrane protein</topology>
    </subcellularLocation>
    <subcellularLocation>
        <location evidence="10">Vacuole membrane</location>
    </subcellularLocation>
</comment>
<keyword evidence="3 10" id="KW-0813">Transport</keyword>
<feature type="compositionally biased region" description="Basic residues" evidence="11">
    <location>
        <begin position="1"/>
        <end position="14"/>
    </location>
</feature>
<name>A0A084AZY8_STACB</name>
<feature type="transmembrane region" description="Helical" evidence="10">
    <location>
        <begin position="190"/>
        <end position="215"/>
    </location>
</feature>
<evidence type="ECO:0000256" key="10">
    <source>
        <dbReference type="RuleBase" id="RU365028"/>
    </source>
</evidence>
<dbReference type="PANTHER" id="PTHR31503">
    <property type="entry name" value="VACUOLAR CALCIUM ION TRANSPORTER"/>
    <property type="match status" value="1"/>
</dbReference>
<evidence type="ECO:0000256" key="9">
    <source>
        <dbReference type="ARBA" id="ARBA00023136"/>
    </source>
</evidence>
<evidence type="ECO:0000313" key="14">
    <source>
        <dbReference type="Proteomes" id="UP000028045"/>
    </source>
</evidence>
<dbReference type="InterPro" id="IPR044880">
    <property type="entry name" value="NCX_ion-bd_dom_sf"/>
</dbReference>
<evidence type="ECO:0000256" key="6">
    <source>
        <dbReference type="ARBA" id="ARBA00022837"/>
    </source>
</evidence>
<dbReference type="NCBIfam" id="TIGR00378">
    <property type="entry name" value="cax"/>
    <property type="match status" value="1"/>
</dbReference>